<dbReference type="EMBL" id="CP024923">
    <property type="protein sequence ID" value="ATY32681.1"/>
    <property type="molecule type" value="Genomic_DNA"/>
</dbReference>
<sequence>MIGGAGHHPRRDLTFTIDAGPVLVPPSPGVAASVAGGFRIGSHNDCLLASQTDVGRFSEDAGARATEQDYIGLIGDLSPFGGERCNPADDPGAAPRTTCSDILREGARYNLAYLKPDYIGDCSTIRDRRRLLQRSGR</sequence>
<dbReference type="Proteomes" id="UP000229081">
    <property type="component" value="Chromosome"/>
</dbReference>
<dbReference type="Pfam" id="PF16116">
    <property type="entry name" value="DUF4832"/>
    <property type="match status" value="1"/>
</dbReference>
<dbReference type="AlphaFoldDB" id="A0A2K8MMY3"/>
<dbReference type="OrthoDB" id="9800974at2"/>
<organism evidence="2 3">
    <name type="scientific">Sphingomonas psychrotolerans</name>
    <dbReference type="NCBI Taxonomy" id="1327635"/>
    <lineage>
        <taxon>Bacteria</taxon>
        <taxon>Pseudomonadati</taxon>
        <taxon>Pseudomonadota</taxon>
        <taxon>Alphaproteobacteria</taxon>
        <taxon>Sphingomonadales</taxon>
        <taxon>Sphingomonadaceae</taxon>
        <taxon>Sphingomonas</taxon>
    </lineage>
</organism>
<proteinExistence type="predicted"/>
<gene>
    <name evidence="2" type="ORF">CVN68_12435</name>
</gene>
<accession>A0A2K8MMY3</accession>
<evidence type="ECO:0000313" key="2">
    <source>
        <dbReference type="EMBL" id="ATY32681.1"/>
    </source>
</evidence>
<evidence type="ECO:0000313" key="3">
    <source>
        <dbReference type="Proteomes" id="UP000229081"/>
    </source>
</evidence>
<name>A0A2K8MMY3_9SPHN</name>
<evidence type="ECO:0000259" key="1">
    <source>
        <dbReference type="Pfam" id="PF16116"/>
    </source>
</evidence>
<dbReference type="RefSeq" id="WP_100282488.1">
    <property type="nucleotide sequence ID" value="NZ_CP024923.1"/>
</dbReference>
<dbReference type="KEGG" id="sphc:CVN68_12435"/>
<reference evidence="2 3" key="1">
    <citation type="submission" date="2017-11" db="EMBL/GenBank/DDBJ databases">
        <title>Complete genome sequence of Sphingomonas sp. Strain Cra20, a psychrotolerant potential plant growth promoting rhizobacteria.</title>
        <authorList>
            <person name="Luo Y."/>
        </authorList>
    </citation>
    <scope>NUCLEOTIDE SEQUENCE [LARGE SCALE GENOMIC DNA]</scope>
    <source>
        <strain evidence="2 3">Cra20</strain>
    </source>
</reference>
<dbReference type="InterPro" id="IPR032267">
    <property type="entry name" value="DUF4832"/>
</dbReference>
<protein>
    <recommendedName>
        <fullName evidence="1">DUF4832 domain-containing protein</fullName>
    </recommendedName>
</protein>
<keyword evidence="3" id="KW-1185">Reference proteome</keyword>
<feature type="domain" description="DUF4832" evidence="1">
    <location>
        <begin position="39"/>
        <end position="118"/>
    </location>
</feature>